<dbReference type="InParanoid" id="U5G243"/>
<reference evidence="1 2" key="1">
    <citation type="journal article" date="2006" name="Science">
        <title>The genome of black cottonwood, Populus trichocarpa (Torr. &amp; Gray).</title>
        <authorList>
            <person name="Tuskan G.A."/>
            <person name="Difazio S."/>
            <person name="Jansson S."/>
            <person name="Bohlmann J."/>
            <person name="Grigoriev I."/>
            <person name="Hellsten U."/>
            <person name="Putnam N."/>
            <person name="Ralph S."/>
            <person name="Rombauts S."/>
            <person name="Salamov A."/>
            <person name="Schein J."/>
            <person name="Sterck L."/>
            <person name="Aerts A."/>
            <person name="Bhalerao R.R."/>
            <person name="Bhalerao R.P."/>
            <person name="Blaudez D."/>
            <person name="Boerjan W."/>
            <person name="Brun A."/>
            <person name="Brunner A."/>
            <person name="Busov V."/>
            <person name="Campbell M."/>
            <person name="Carlson J."/>
            <person name="Chalot M."/>
            <person name="Chapman J."/>
            <person name="Chen G.L."/>
            <person name="Cooper D."/>
            <person name="Coutinho P.M."/>
            <person name="Couturier J."/>
            <person name="Covert S."/>
            <person name="Cronk Q."/>
            <person name="Cunningham R."/>
            <person name="Davis J."/>
            <person name="Degroeve S."/>
            <person name="Dejardin A."/>
            <person name="Depamphilis C."/>
            <person name="Detter J."/>
            <person name="Dirks B."/>
            <person name="Dubchak I."/>
            <person name="Duplessis S."/>
            <person name="Ehlting J."/>
            <person name="Ellis B."/>
            <person name="Gendler K."/>
            <person name="Goodstein D."/>
            <person name="Gribskov M."/>
            <person name="Grimwood J."/>
            <person name="Groover A."/>
            <person name="Gunter L."/>
            <person name="Hamberger B."/>
            <person name="Heinze B."/>
            <person name="Helariutta Y."/>
            <person name="Henrissat B."/>
            <person name="Holligan D."/>
            <person name="Holt R."/>
            <person name="Huang W."/>
            <person name="Islam-Faridi N."/>
            <person name="Jones S."/>
            <person name="Jones-Rhoades M."/>
            <person name="Jorgensen R."/>
            <person name="Joshi C."/>
            <person name="Kangasjarvi J."/>
            <person name="Karlsson J."/>
            <person name="Kelleher C."/>
            <person name="Kirkpatrick R."/>
            <person name="Kirst M."/>
            <person name="Kohler A."/>
            <person name="Kalluri U."/>
            <person name="Larimer F."/>
            <person name="Leebens-Mack J."/>
            <person name="Leple J.C."/>
            <person name="Locascio P."/>
            <person name="Lou Y."/>
            <person name="Lucas S."/>
            <person name="Martin F."/>
            <person name="Montanini B."/>
            <person name="Napoli C."/>
            <person name="Nelson D.R."/>
            <person name="Nelson C."/>
            <person name="Nieminen K."/>
            <person name="Nilsson O."/>
            <person name="Pereda V."/>
            <person name="Peter G."/>
            <person name="Philippe R."/>
            <person name="Pilate G."/>
            <person name="Poliakov A."/>
            <person name="Razumovskaya J."/>
            <person name="Richardson P."/>
            <person name="Rinaldi C."/>
            <person name="Ritland K."/>
            <person name="Rouze P."/>
            <person name="Ryaboy D."/>
            <person name="Schmutz J."/>
            <person name="Schrader J."/>
            <person name="Segerman B."/>
            <person name="Shin H."/>
            <person name="Siddiqui A."/>
            <person name="Sterky F."/>
            <person name="Terry A."/>
            <person name="Tsai C.J."/>
            <person name="Uberbacher E."/>
            <person name="Unneberg P."/>
            <person name="Vahala J."/>
            <person name="Wall K."/>
            <person name="Wessler S."/>
            <person name="Yang G."/>
            <person name="Yin T."/>
            <person name="Douglas C."/>
            <person name="Marra M."/>
            <person name="Sandberg G."/>
            <person name="Van de Peer Y."/>
            <person name="Rokhsar D."/>
        </authorList>
    </citation>
    <scope>NUCLEOTIDE SEQUENCE [LARGE SCALE GENOMIC DNA]</scope>
    <source>
        <strain evidence="2">cv. Nisqually</strain>
    </source>
</reference>
<accession>U5G243</accession>
<dbReference type="EMBL" id="CM009299">
    <property type="protein sequence ID" value="PNT16383.1"/>
    <property type="molecule type" value="Genomic_DNA"/>
</dbReference>
<keyword evidence="2" id="KW-1185">Reference proteome</keyword>
<evidence type="ECO:0000313" key="1">
    <source>
        <dbReference type="EMBL" id="PNT16383.1"/>
    </source>
</evidence>
<proteinExistence type="predicted"/>
<sequence>MSYDASTVCSRHDPFSVLTWNLLAGFPVSPICMSCLHYKGESIPCKSSNLVRWIQQLCSKCHIYITFGSLIV</sequence>
<protein>
    <submittedName>
        <fullName evidence="1">Uncharacterized protein</fullName>
    </submittedName>
</protein>
<dbReference type="Proteomes" id="UP000006729">
    <property type="component" value="Chromosome 10"/>
</dbReference>
<dbReference type="HOGENOM" id="CLU_2726904_0_0_1"/>
<organism evidence="1 2">
    <name type="scientific">Populus trichocarpa</name>
    <name type="common">Western balsam poplar</name>
    <name type="synonym">Populus balsamifera subsp. trichocarpa</name>
    <dbReference type="NCBI Taxonomy" id="3694"/>
    <lineage>
        <taxon>Eukaryota</taxon>
        <taxon>Viridiplantae</taxon>
        <taxon>Streptophyta</taxon>
        <taxon>Embryophyta</taxon>
        <taxon>Tracheophyta</taxon>
        <taxon>Spermatophyta</taxon>
        <taxon>Magnoliopsida</taxon>
        <taxon>eudicotyledons</taxon>
        <taxon>Gunneridae</taxon>
        <taxon>Pentapetalae</taxon>
        <taxon>rosids</taxon>
        <taxon>fabids</taxon>
        <taxon>Malpighiales</taxon>
        <taxon>Salicaceae</taxon>
        <taxon>Saliceae</taxon>
        <taxon>Populus</taxon>
    </lineage>
</organism>
<evidence type="ECO:0000313" key="2">
    <source>
        <dbReference type="Proteomes" id="UP000006729"/>
    </source>
</evidence>
<name>U5G243_POPTR</name>
<gene>
    <name evidence="1" type="ORF">POPTR_010G137700</name>
</gene>
<dbReference type="AlphaFoldDB" id="U5G243"/>